<keyword evidence="2" id="KW-1185">Reference proteome</keyword>
<dbReference type="SUPFAM" id="SSF56112">
    <property type="entry name" value="Protein kinase-like (PK-like)"/>
    <property type="match status" value="1"/>
</dbReference>
<dbReference type="Proteomes" id="UP000186601">
    <property type="component" value="Unassembled WGS sequence"/>
</dbReference>
<protein>
    <recommendedName>
        <fullName evidence="3">Protein kinase domain-containing protein</fullName>
    </recommendedName>
</protein>
<evidence type="ECO:0000313" key="2">
    <source>
        <dbReference type="Proteomes" id="UP000186601"/>
    </source>
</evidence>
<reference evidence="1 2" key="1">
    <citation type="submission" date="2018-02" db="EMBL/GenBank/DDBJ databases">
        <title>Genome sequence of the basidiomycete white-rot fungus Phlebia centrifuga.</title>
        <authorList>
            <person name="Granchi Z."/>
            <person name="Peng M."/>
            <person name="de Vries R.P."/>
            <person name="Hilden K."/>
            <person name="Makela M.R."/>
            <person name="Grigoriev I."/>
            <person name="Riley R."/>
        </authorList>
    </citation>
    <scope>NUCLEOTIDE SEQUENCE [LARGE SCALE GENOMIC DNA]</scope>
    <source>
        <strain evidence="1 2">FBCC195</strain>
    </source>
</reference>
<evidence type="ECO:0000313" key="1">
    <source>
        <dbReference type="EMBL" id="PSR97097.1"/>
    </source>
</evidence>
<name>A0A2R6PVG4_9APHY</name>
<dbReference type="OrthoDB" id="3261465at2759"/>
<dbReference type="EMBL" id="MLYV02000445">
    <property type="protein sequence ID" value="PSR97097.1"/>
    <property type="molecule type" value="Genomic_DNA"/>
</dbReference>
<comment type="caution">
    <text evidence="1">The sequence shown here is derived from an EMBL/GenBank/DDBJ whole genome shotgun (WGS) entry which is preliminary data.</text>
</comment>
<sequence length="532" mass="61002">MGTTLSPESYLRYPVQRRGESRMYQTRGSKHRKKIAGADAILVQTEPETFERYMELVLQILRAERFNYFCVDTEKLESGYKPVGSLNKEDFVVPTEVPLETSQAVYRALKLLSTLVDECAAPYGVLTDEVVSVVMERDSIVDKRAMQVWTYSADETPLRLILAACFYKEAINWTLCRCRSLGNSILCRGALQSPDQLRTSFTQDTSILTATKRWFADFDMYTMQRVREAWNEFSRWKDYVQQQAKDNPIVPGMMLSVEVGAFFRAYSRHRSPYPLVPLPPDTLASVTRFSRPRNSEIDDILLKSDSVQFKIAENKRVGPNQFSQVFFGRLAGCDELLCFKVYDERHFDIPEDNTTDYHFTPAEYRLTSVNNSEDLVRREEAAYDRLSHLQGTLIPHSYGFHLVTLPDGWQAYGMLMEYIPGVSLGDYATSGLSPAQQIALTTSMRHAVRAIKYAGVSQTDWHVNQAICSGLDPDFPDIVLIDLAFAHLWLGDDGGAHPTRDVYDVYEMLIVDFNIDMDIIRRYWVPELEYEH</sequence>
<evidence type="ECO:0008006" key="3">
    <source>
        <dbReference type="Google" id="ProtNLM"/>
    </source>
</evidence>
<proteinExistence type="predicted"/>
<organism evidence="1 2">
    <name type="scientific">Hermanssonia centrifuga</name>
    <dbReference type="NCBI Taxonomy" id="98765"/>
    <lineage>
        <taxon>Eukaryota</taxon>
        <taxon>Fungi</taxon>
        <taxon>Dikarya</taxon>
        <taxon>Basidiomycota</taxon>
        <taxon>Agaricomycotina</taxon>
        <taxon>Agaricomycetes</taxon>
        <taxon>Polyporales</taxon>
        <taxon>Meruliaceae</taxon>
        <taxon>Hermanssonia</taxon>
    </lineage>
</organism>
<dbReference type="AlphaFoldDB" id="A0A2R6PVG4"/>
<accession>A0A2R6PVG4</accession>
<gene>
    <name evidence="1" type="ORF">PHLCEN_2v4378</name>
</gene>
<dbReference type="InterPro" id="IPR011009">
    <property type="entry name" value="Kinase-like_dom_sf"/>
</dbReference>